<dbReference type="InterPro" id="IPR029058">
    <property type="entry name" value="AB_hydrolase_fold"/>
</dbReference>
<protein>
    <recommendedName>
        <fullName evidence="7">Alpha/beta fold hydrolase</fullName>
    </recommendedName>
</protein>
<sequence length="454" mass="49189">MPRTHRRGYLKAVVGGGISSLAGCVDSVGESSGNTATIHVPQRTLVDTRLDISVTDVPSETAVWVEAHTEDGAGKRWFSRSLFEPTNGRIDLQSADPIQGTYRESDGMGLFWSLQPDDLKTRSYDTNQQTQSVQLRVRPETPDATPLAETTVTRPLVHPSSKETDIEKPIVGTLVEAPNDGPAPGVILFHGSAGNRPIAPARALASHGFTVLALQYVSSEHDSLPDNLVEVPIEYADQAVRWLAEQAVTTDDPICLGGFSRGGELALLMGSRHENIGAVVNWVGSGLLFNAVVLTDDSTVSPDTPDTSAWSLDGEPLAHPSGEDFEPRADVLDAYQTWLEEETTDETLERAEIPLSEIEAPILLLSAGSDGVWPSRYLLTRTERRLEALDYGYRFEHHSYDGAGHGISVPYLPSWKNRPGGPFGGTIAGTAAAEADSWPRVIEFFNVGSNKRNQ</sequence>
<dbReference type="Pfam" id="PF08840">
    <property type="entry name" value="BAAT_C"/>
    <property type="match status" value="1"/>
</dbReference>
<dbReference type="PANTHER" id="PTHR10824:SF4">
    <property type="entry name" value="ACYL-COENZYME A THIOESTERASE 1-LIKE"/>
    <property type="match status" value="1"/>
</dbReference>
<evidence type="ECO:0000259" key="5">
    <source>
        <dbReference type="Pfam" id="PF08840"/>
    </source>
</evidence>
<dbReference type="EMBL" id="VZUS01000001">
    <property type="protein sequence ID" value="KAB1188852.1"/>
    <property type="molecule type" value="Genomic_DNA"/>
</dbReference>
<dbReference type="InterPro" id="IPR042490">
    <property type="entry name" value="Thio_Ohase/BAAT_N"/>
</dbReference>
<evidence type="ECO:0008006" key="7">
    <source>
        <dbReference type="Google" id="ProtNLM"/>
    </source>
</evidence>
<feature type="active site" description="Charge relay system" evidence="2">
    <location>
        <position position="405"/>
    </location>
</feature>
<dbReference type="GO" id="GO:0006631">
    <property type="term" value="P:fatty acid metabolic process"/>
    <property type="evidence" value="ECO:0007669"/>
    <property type="project" value="TreeGrafter"/>
</dbReference>
<feature type="domain" description="BAAT/Acyl-CoA thioester hydrolase C-terminal" evidence="5">
    <location>
        <begin position="231"/>
        <end position="446"/>
    </location>
</feature>
<dbReference type="PROSITE" id="PS51257">
    <property type="entry name" value="PROKAR_LIPOPROTEIN"/>
    <property type="match status" value="1"/>
</dbReference>
<feature type="active site" description="Charge relay system" evidence="2">
    <location>
        <position position="260"/>
    </location>
</feature>
<name>A0A643K261_9EURY</name>
<dbReference type="InterPro" id="IPR014940">
    <property type="entry name" value="BAAT_C"/>
</dbReference>
<dbReference type="GO" id="GO:0047617">
    <property type="term" value="F:fatty acyl-CoA hydrolase activity"/>
    <property type="evidence" value="ECO:0007669"/>
    <property type="project" value="TreeGrafter"/>
</dbReference>
<evidence type="ECO:0000259" key="4">
    <source>
        <dbReference type="Pfam" id="PF04775"/>
    </source>
</evidence>
<dbReference type="AlphaFoldDB" id="A0A643K261"/>
<evidence type="ECO:0000256" key="3">
    <source>
        <dbReference type="SAM" id="MobiDB-lite"/>
    </source>
</evidence>
<dbReference type="GO" id="GO:0006637">
    <property type="term" value="P:acyl-CoA metabolic process"/>
    <property type="evidence" value="ECO:0007669"/>
    <property type="project" value="InterPro"/>
</dbReference>
<dbReference type="Pfam" id="PF04775">
    <property type="entry name" value="Bile_Hydr_Trans"/>
    <property type="match status" value="1"/>
</dbReference>
<evidence type="ECO:0000256" key="1">
    <source>
        <dbReference type="ARBA" id="ARBA00006538"/>
    </source>
</evidence>
<organism evidence="6">
    <name type="scientific">Haloferax sp. CBA1149</name>
    <dbReference type="NCBI Taxonomy" id="2650753"/>
    <lineage>
        <taxon>Archaea</taxon>
        <taxon>Methanobacteriati</taxon>
        <taxon>Methanobacteriota</taxon>
        <taxon>Stenosarchaea group</taxon>
        <taxon>Halobacteria</taxon>
        <taxon>Halobacteriales</taxon>
        <taxon>Haloferacaceae</taxon>
        <taxon>Haloferax</taxon>
    </lineage>
</organism>
<proteinExistence type="inferred from homology"/>
<comment type="similarity">
    <text evidence="1">Belongs to the C/M/P thioester hydrolase family.</text>
</comment>
<evidence type="ECO:0000256" key="2">
    <source>
        <dbReference type="PIRSR" id="PIRSR016521-1"/>
    </source>
</evidence>
<feature type="active site" description="Charge relay system" evidence="2">
    <location>
        <position position="370"/>
    </location>
</feature>
<accession>A0A643K261</accession>
<evidence type="ECO:0000313" key="6">
    <source>
        <dbReference type="EMBL" id="KAB1188852.1"/>
    </source>
</evidence>
<reference evidence="6" key="1">
    <citation type="submission" date="2019-09" db="EMBL/GenBank/DDBJ databases">
        <title>Genomic analysis of Haloferax sp. CBA1149.</title>
        <authorList>
            <person name="Roh S.W."/>
        </authorList>
    </citation>
    <scope>NUCLEOTIDE SEQUENCE</scope>
    <source>
        <strain evidence="6">CBA1149</strain>
    </source>
</reference>
<dbReference type="InterPro" id="IPR006862">
    <property type="entry name" value="Thio_Ohase/aa_AcTrfase"/>
</dbReference>
<dbReference type="Gene3D" id="2.60.40.2240">
    <property type="entry name" value="Acyl-CoA thioester hydrolase/BAAT N-terminal domain"/>
    <property type="match status" value="1"/>
</dbReference>
<dbReference type="SUPFAM" id="SSF53474">
    <property type="entry name" value="alpha/beta-Hydrolases"/>
    <property type="match status" value="1"/>
</dbReference>
<dbReference type="PIRSF" id="PIRSF016521">
    <property type="entry name" value="Acyl-CoA_hydro"/>
    <property type="match status" value="1"/>
</dbReference>
<dbReference type="InterPro" id="IPR016662">
    <property type="entry name" value="Acyl-CoA_thioEstase_long-chain"/>
</dbReference>
<dbReference type="PANTHER" id="PTHR10824">
    <property type="entry name" value="ACYL-COENZYME A THIOESTERASE-RELATED"/>
    <property type="match status" value="1"/>
</dbReference>
<comment type="caution">
    <text evidence="6">The sequence shown here is derived from an EMBL/GenBank/DDBJ whole genome shotgun (WGS) entry which is preliminary data.</text>
</comment>
<feature type="region of interest" description="Disordered" evidence="3">
    <location>
        <begin position="303"/>
        <end position="325"/>
    </location>
</feature>
<dbReference type="RefSeq" id="WP_151139020.1">
    <property type="nucleotide sequence ID" value="NZ_VZUS01000001.1"/>
</dbReference>
<dbReference type="Gene3D" id="3.40.50.1820">
    <property type="entry name" value="alpha/beta hydrolase"/>
    <property type="match status" value="1"/>
</dbReference>
<gene>
    <name evidence="6" type="ORF">Hfx1149_12725</name>
</gene>
<feature type="domain" description="Acyl-CoA thioester hydrolase/bile acid-CoA amino acid N-acetyltransferase" evidence="4">
    <location>
        <begin position="47"/>
        <end position="167"/>
    </location>
</feature>